<organism evidence="1 2">
    <name type="scientific">Acetivibrio saccincola</name>
    <dbReference type="NCBI Taxonomy" id="1677857"/>
    <lineage>
        <taxon>Bacteria</taxon>
        <taxon>Bacillati</taxon>
        <taxon>Bacillota</taxon>
        <taxon>Clostridia</taxon>
        <taxon>Eubacteriales</taxon>
        <taxon>Oscillospiraceae</taxon>
        <taxon>Acetivibrio</taxon>
    </lineage>
</organism>
<name>A0A2K9E2U0_9FIRM</name>
<reference evidence="1 2" key="1">
    <citation type="submission" date="2017-12" db="EMBL/GenBank/DDBJ databases">
        <title>Complete genome sequence of Herbivorax saccincola GGR1, a novel Cellulosome-producing hydrolytic bacterium in a thermophilic biogas plant, established by Illumina and Nanopore MinION sequencing.</title>
        <authorList>
            <person name="Pechtl A."/>
            <person name="Ruckert C."/>
            <person name="Koeck D.E."/>
            <person name="Maus I."/>
            <person name="Winkler A."/>
            <person name="Kalinowski J."/>
            <person name="Puhler A."/>
            <person name="Schwarz W.W."/>
            <person name="Zverlov V.V."/>
            <person name="Schluter A."/>
            <person name="Liebl W."/>
        </authorList>
    </citation>
    <scope>NUCLEOTIDE SEQUENCE [LARGE SCALE GENOMIC DNA]</scope>
    <source>
        <strain evidence="2">SR1</strain>
    </source>
</reference>
<dbReference type="RefSeq" id="WP_101301306.1">
    <property type="nucleotide sequence ID" value="NZ_CP025197.1"/>
</dbReference>
<keyword evidence="2" id="KW-1185">Reference proteome</keyword>
<dbReference type="KEGG" id="hsc:HVS_08865"/>
<dbReference type="AlphaFoldDB" id="A0A2K9E2U0"/>
<dbReference type="Pfam" id="PF10719">
    <property type="entry name" value="ComFB"/>
    <property type="match status" value="1"/>
</dbReference>
<evidence type="ECO:0000313" key="1">
    <source>
        <dbReference type="EMBL" id="AUG57679.1"/>
    </source>
</evidence>
<evidence type="ECO:0000313" key="2">
    <source>
        <dbReference type="Proteomes" id="UP000233534"/>
    </source>
</evidence>
<dbReference type="InterPro" id="IPR019657">
    <property type="entry name" value="ComFB"/>
</dbReference>
<gene>
    <name evidence="1" type="ORF">HVS_08865</name>
</gene>
<sequence>MPQLKNYMEDVVILVIKDIIKDMEVCTCEKCSLDIAAIALNTLPPKYIVSEKGELYSRIDALRQQFEVDVMTAVTKAASIVKNNPRHE</sequence>
<dbReference type="Proteomes" id="UP000233534">
    <property type="component" value="Chromosome"/>
</dbReference>
<accession>A0A2K9E2U0</accession>
<dbReference type="OrthoDB" id="5616024at2"/>
<proteinExistence type="predicted"/>
<dbReference type="EMBL" id="CP025197">
    <property type="protein sequence ID" value="AUG57679.1"/>
    <property type="molecule type" value="Genomic_DNA"/>
</dbReference>
<protein>
    <submittedName>
        <fullName evidence="1">Late competence development protein ComFB</fullName>
    </submittedName>
</protein>